<reference evidence="2 3" key="1">
    <citation type="journal article" date="2016" name="Mol. Biol. Evol.">
        <title>Comparative Genomics of Early-Diverging Mushroom-Forming Fungi Provides Insights into the Origins of Lignocellulose Decay Capabilities.</title>
        <authorList>
            <person name="Nagy L.G."/>
            <person name="Riley R."/>
            <person name="Tritt A."/>
            <person name="Adam C."/>
            <person name="Daum C."/>
            <person name="Floudas D."/>
            <person name="Sun H."/>
            <person name="Yadav J.S."/>
            <person name="Pangilinan J."/>
            <person name="Larsson K.H."/>
            <person name="Matsuura K."/>
            <person name="Barry K."/>
            <person name="Labutti K."/>
            <person name="Kuo R."/>
            <person name="Ohm R.A."/>
            <person name="Bhattacharya S.S."/>
            <person name="Shirouzu T."/>
            <person name="Yoshinaga Y."/>
            <person name="Martin F.M."/>
            <person name="Grigoriev I.V."/>
            <person name="Hibbett D.S."/>
        </authorList>
    </citation>
    <scope>NUCLEOTIDE SEQUENCE [LARGE SCALE GENOMIC DNA]</scope>
    <source>
        <strain evidence="2 3">HHB12029</strain>
    </source>
</reference>
<dbReference type="EMBL" id="KV426260">
    <property type="protein sequence ID" value="KZV83657.1"/>
    <property type="molecule type" value="Genomic_DNA"/>
</dbReference>
<evidence type="ECO:0000313" key="2">
    <source>
        <dbReference type="EMBL" id="KZV83657.1"/>
    </source>
</evidence>
<organism evidence="2 3">
    <name type="scientific">Exidia glandulosa HHB12029</name>
    <dbReference type="NCBI Taxonomy" id="1314781"/>
    <lineage>
        <taxon>Eukaryota</taxon>
        <taxon>Fungi</taxon>
        <taxon>Dikarya</taxon>
        <taxon>Basidiomycota</taxon>
        <taxon>Agaricomycotina</taxon>
        <taxon>Agaricomycetes</taxon>
        <taxon>Auriculariales</taxon>
        <taxon>Exidiaceae</taxon>
        <taxon>Exidia</taxon>
    </lineage>
</organism>
<feature type="region of interest" description="Disordered" evidence="1">
    <location>
        <begin position="165"/>
        <end position="206"/>
    </location>
</feature>
<gene>
    <name evidence="2" type="ORF">EXIGLDRAFT_307233</name>
</gene>
<sequence>MLLIFRHPCRVSSNVETMHSREPGGTGSLGRGRNDPVVTPEATRAPDSDEHMTVTHAQWFHRTSTYGAACGFEDAGGDKGRRQGDWLRSDQETALFTPRQPLGSSSSVLHRQITSRLSSCARALVDSDVVDSNVVCVPIAPTPTARSRRCCSLVLASYPVDFRPGRSLWPRDRSHPSLARNRSDAHQERITPSQDPSAHPPTHSPL</sequence>
<name>A0A165D1X2_EXIGL</name>
<dbReference type="AlphaFoldDB" id="A0A165D1X2"/>
<keyword evidence="3" id="KW-1185">Reference proteome</keyword>
<dbReference type="Proteomes" id="UP000077266">
    <property type="component" value="Unassembled WGS sequence"/>
</dbReference>
<evidence type="ECO:0000313" key="3">
    <source>
        <dbReference type="Proteomes" id="UP000077266"/>
    </source>
</evidence>
<protein>
    <submittedName>
        <fullName evidence="2">Uncharacterized protein</fullName>
    </submittedName>
</protein>
<accession>A0A165D1X2</accession>
<feature type="region of interest" description="Disordered" evidence="1">
    <location>
        <begin position="16"/>
        <end position="51"/>
    </location>
</feature>
<proteinExistence type="predicted"/>
<dbReference type="InParanoid" id="A0A165D1X2"/>
<evidence type="ECO:0000256" key="1">
    <source>
        <dbReference type="SAM" id="MobiDB-lite"/>
    </source>
</evidence>
<feature type="compositionally biased region" description="Basic and acidic residues" evidence="1">
    <location>
        <begin position="169"/>
        <end position="189"/>
    </location>
</feature>